<sequence>MNRRRSFSSVPIDTGMAKDTCKCPHMRRSSSDTTVQRVSRSADAWPPYPLEDPRQRQLSEFWRSPISAPRQQDWTAAGHKVVVLQQKCSGFSLDSEINLNRGTPLASDCVTAPEQAYSQVESLSSSAGCHRSFDPEFCNGRRMSGQVSPPYDGGELAQRAKAIRDGLKILEPQSMLLYTNHLGATGRRGAVSGISPREPIVYPLVPSVGQQDYDSDESRLG</sequence>
<reference evidence="2 3" key="1">
    <citation type="submission" date="2016-07" db="EMBL/GenBank/DDBJ databases">
        <title>Pervasive Adenine N6-methylation of Active Genes in Fungi.</title>
        <authorList>
            <consortium name="DOE Joint Genome Institute"/>
            <person name="Mondo S.J."/>
            <person name="Dannebaum R.O."/>
            <person name="Kuo R.C."/>
            <person name="Labutti K."/>
            <person name="Haridas S."/>
            <person name="Kuo A."/>
            <person name="Salamov A."/>
            <person name="Ahrendt S.R."/>
            <person name="Lipzen A."/>
            <person name="Sullivan W."/>
            <person name="Andreopoulos W.B."/>
            <person name="Clum A."/>
            <person name="Lindquist E."/>
            <person name="Daum C."/>
            <person name="Ramamoorthy G.K."/>
            <person name="Gryganskyi A."/>
            <person name="Culley D."/>
            <person name="Magnuson J.K."/>
            <person name="James T.Y."/>
            <person name="O'Malley M.A."/>
            <person name="Stajich J.E."/>
            <person name="Spatafora J.W."/>
            <person name="Visel A."/>
            <person name="Grigoriev I.V."/>
        </authorList>
    </citation>
    <scope>NUCLEOTIDE SEQUENCE [LARGE SCALE GENOMIC DNA]</scope>
    <source>
        <strain evidence="2 3">CBS 129021</strain>
    </source>
</reference>
<keyword evidence="3" id="KW-1185">Reference proteome</keyword>
<dbReference type="EMBL" id="MCFJ01000007">
    <property type="protein sequence ID" value="ORY64181.1"/>
    <property type="molecule type" value="Genomic_DNA"/>
</dbReference>
<dbReference type="Proteomes" id="UP000193689">
    <property type="component" value="Unassembled WGS sequence"/>
</dbReference>
<dbReference type="GeneID" id="63774594"/>
<evidence type="ECO:0000256" key="1">
    <source>
        <dbReference type="SAM" id="MobiDB-lite"/>
    </source>
</evidence>
<feature type="region of interest" description="Disordered" evidence="1">
    <location>
        <begin position="18"/>
        <end position="51"/>
    </location>
</feature>
<dbReference type="RefSeq" id="XP_040715595.1">
    <property type="nucleotide sequence ID" value="XM_040858382.1"/>
</dbReference>
<accession>A0A1Y2DY27</accession>
<evidence type="ECO:0000313" key="3">
    <source>
        <dbReference type="Proteomes" id="UP000193689"/>
    </source>
</evidence>
<name>A0A1Y2DY27_9PEZI</name>
<comment type="caution">
    <text evidence="2">The sequence shown here is derived from an EMBL/GenBank/DDBJ whole genome shotgun (WGS) entry which is preliminary data.</text>
</comment>
<gene>
    <name evidence="2" type="ORF">BCR38DRAFT_409572</name>
</gene>
<organism evidence="2 3">
    <name type="scientific">Pseudomassariella vexata</name>
    <dbReference type="NCBI Taxonomy" id="1141098"/>
    <lineage>
        <taxon>Eukaryota</taxon>
        <taxon>Fungi</taxon>
        <taxon>Dikarya</taxon>
        <taxon>Ascomycota</taxon>
        <taxon>Pezizomycotina</taxon>
        <taxon>Sordariomycetes</taxon>
        <taxon>Xylariomycetidae</taxon>
        <taxon>Amphisphaeriales</taxon>
        <taxon>Pseudomassariaceae</taxon>
        <taxon>Pseudomassariella</taxon>
    </lineage>
</organism>
<proteinExistence type="predicted"/>
<protein>
    <submittedName>
        <fullName evidence="2">Uncharacterized protein</fullName>
    </submittedName>
</protein>
<dbReference type="InParanoid" id="A0A1Y2DY27"/>
<dbReference type="AlphaFoldDB" id="A0A1Y2DY27"/>
<evidence type="ECO:0000313" key="2">
    <source>
        <dbReference type="EMBL" id="ORY64181.1"/>
    </source>
</evidence>